<evidence type="ECO:0000256" key="5">
    <source>
        <dbReference type="ARBA" id="ARBA00023125"/>
    </source>
</evidence>
<evidence type="ECO:0000256" key="2">
    <source>
        <dbReference type="ARBA" id="ARBA00022771"/>
    </source>
</evidence>
<dbReference type="EMBL" id="AUSU01003183">
    <property type="protein sequence ID" value="EPS67305.1"/>
    <property type="molecule type" value="Genomic_DNA"/>
</dbReference>
<dbReference type="InterPro" id="IPR045174">
    <property type="entry name" value="Dof"/>
</dbReference>
<dbReference type="PANTHER" id="PTHR31992:SF193">
    <property type="entry name" value="DOF ZINC FINGER PROTEIN DOF3.6"/>
    <property type="match status" value="1"/>
</dbReference>
<dbReference type="Pfam" id="PF02701">
    <property type="entry name" value="Zn_ribbon_Dof"/>
    <property type="match status" value="1"/>
</dbReference>
<evidence type="ECO:0000256" key="6">
    <source>
        <dbReference type="ARBA" id="ARBA00023163"/>
    </source>
</evidence>
<keyword evidence="1 9" id="KW-0479">Metal-binding</keyword>
<name>S8CKR8_9LAMI</name>
<dbReference type="PROSITE" id="PS01361">
    <property type="entry name" value="ZF_DOF_1"/>
    <property type="match status" value="1"/>
</dbReference>
<feature type="non-terminal residue" evidence="12">
    <location>
        <position position="1"/>
    </location>
</feature>
<feature type="region of interest" description="Disordered" evidence="10">
    <location>
        <begin position="1"/>
        <end position="21"/>
    </location>
</feature>
<evidence type="ECO:0000256" key="9">
    <source>
        <dbReference type="RuleBase" id="RU369094"/>
    </source>
</evidence>
<keyword evidence="3 9" id="KW-0862">Zinc</keyword>
<dbReference type="Proteomes" id="UP000015453">
    <property type="component" value="Unassembled WGS sequence"/>
</dbReference>
<organism evidence="12 13">
    <name type="scientific">Genlisea aurea</name>
    <dbReference type="NCBI Taxonomy" id="192259"/>
    <lineage>
        <taxon>Eukaryota</taxon>
        <taxon>Viridiplantae</taxon>
        <taxon>Streptophyta</taxon>
        <taxon>Embryophyta</taxon>
        <taxon>Tracheophyta</taxon>
        <taxon>Spermatophyta</taxon>
        <taxon>Magnoliopsida</taxon>
        <taxon>eudicotyledons</taxon>
        <taxon>Gunneridae</taxon>
        <taxon>Pentapetalae</taxon>
        <taxon>asterids</taxon>
        <taxon>lamiids</taxon>
        <taxon>Lamiales</taxon>
        <taxon>Lentibulariaceae</taxon>
        <taxon>Genlisea</taxon>
    </lineage>
</organism>
<proteinExistence type="predicted"/>
<dbReference type="PROSITE" id="PS50884">
    <property type="entry name" value="ZF_DOF_2"/>
    <property type="match status" value="1"/>
</dbReference>
<dbReference type="InterPro" id="IPR003851">
    <property type="entry name" value="Znf_Dof"/>
</dbReference>
<keyword evidence="4 9" id="KW-0805">Transcription regulation</keyword>
<keyword evidence="5 8" id="KW-0238">DNA-binding</keyword>
<keyword evidence="7 8" id="KW-0539">Nucleus</keyword>
<comment type="function">
    <text evidence="9">Transcription factor that binds specifically to a 5'-AA[AG]G-3' consensus core sequence.</text>
</comment>
<dbReference type="GO" id="GO:0003700">
    <property type="term" value="F:DNA-binding transcription factor activity"/>
    <property type="evidence" value="ECO:0007669"/>
    <property type="project" value="UniProtKB-UniRule"/>
</dbReference>
<keyword evidence="6 9" id="KW-0804">Transcription</keyword>
<evidence type="ECO:0000256" key="3">
    <source>
        <dbReference type="ARBA" id="ARBA00022833"/>
    </source>
</evidence>
<evidence type="ECO:0000256" key="8">
    <source>
        <dbReference type="PROSITE-ProRule" id="PRU00071"/>
    </source>
</evidence>
<dbReference type="AlphaFoldDB" id="S8CKR8"/>
<dbReference type="PANTHER" id="PTHR31992">
    <property type="entry name" value="DOF ZINC FINGER PROTEIN DOF1.4-RELATED"/>
    <property type="match status" value="1"/>
</dbReference>
<evidence type="ECO:0000256" key="4">
    <source>
        <dbReference type="ARBA" id="ARBA00023015"/>
    </source>
</evidence>
<dbReference type="GO" id="GO:0008270">
    <property type="term" value="F:zinc ion binding"/>
    <property type="evidence" value="ECO:0007669"/>
    <property type="project" value="UniProtKB-KW"/>
</dbReference>
<feature type="region of interest" description="Disordered" evidence="10">
    <location>
        <begin position="82"/>
        <end position="132"/>
    </location>
</feature>
<sequence>PPPPPPQLLPTSHGSSVRTGSMAERARVANVPMPEPAQKCPRCDSNNTKFCYFNNYSLTQPRYFCKACRRYWTRGGALRNVPVGGGCRRNKRSKSNGGNGGSNGNSKSAAAAAAQANNDGSSSRSATPSVSPSTALLGINVSSQLRFISPLPLSDNNFAGDVLGLTAPSVEMDMNNILDTWRLQQFPFLGGLEMPPPPPPTTSPLGIYPFPGGERPKLDNNSGSVKMENLSRQQQQLIGGNEVWNAWNELPSFSSSSTTNHL</sequence>
<keyword evidence="13" id="KW-1185">Reference proteome</keyword>
<comment type="subcellular location">
    <subcellularLocation>
        <location evidence="8 9">Nucleus</location>
    </subcellularLocation>
</comment>
<comment type="caution">
    <text evidence="12">The sequence shown here is derived from an EMBL/GenBank/DDBJ whole genome shotgun (WGS) entry which is preliminary data.</text>
</comment>
<accession>S8CKR8</accession>
<dbReference type="GO" id="GO:0005634">
    <property type="term" value="C:nucleus"/>
    <property type="evidence" value="ECO:0007669"/>
    <property type="project" value="UniProtKB-SubCell"/>
</dbReference>
<evidence type="ECO:0000313" key="12">
    <source>
        <dbReference type="EMBL" id="EPS67305.1"/>
    </source>
</evidence>
<evidence type="ECO:0000313" key="13">
    <source>
        <dbReference type="Proteomes" id="UP000015453"/>
    </source>
</evidence>
<dbReference type="GO" id="GO:0003677">
    <property type="term" value="F:DNA binding"/>
    <property type="evidence" value="ECO:0007669"/>
    <property type="project" value="UniProtKB-UniRule"/>
</dbReference>
<reference evidence="12 13" key="1">
    <citation type="journal article" date="2013" name="BMC Genomics">
        <title>The miniature genome of a carnivorous plant Genlisea aurea contains a low number of genes and short non-coding sequences.</title>
        <authorList>
            <person name="Leushkin E.V."/>
            <person name="Sutormin R.A."/>
            <person name="Nabieva E.R."/>
            <person name="Penin A.A."/>
            <person name="Kondrashov A.S."/>
            <person name="Logacheva M.D."/>
        </authorList>
    </citation>
    <scope>NUCLEOTIDE SEQUENCE [LARGE SCALE GENOMIC DNA]</scope>
</reference>
<gene>
    <name evidence="12" type="ORF">M569_07471</name>
</gene>
<dbReference type="OrthoDB" id="1927254at2759"/>
<evidence type="ECO:0000259" key="11">
    <source>
        <dbReference type="PROSITE" id="PS50884"/>
    </source>
</evidence>
<keyword evidence="2 8" id="KW-0863">Zinc-finger</keyword>
<evidence type="ECO:0000256" key="10">
    <source>
        <dbReference type="SAM" id="MobiDB-lite"/>
    </source>
</evidence>
<feature type="domain" description="Dof-type" evidence="11">
    <location>
        <begin position="38"/>
        <end position="92"/>
    </location>
</feature>
<feature type="compositionally biased region" description="Low complexity" evidence="10">
    <location>
        <begin position="104"/>
        <end position="132"/>
    </location>
</feature>
<evidence type="ECO:0000256" key="7">
    <source>
        <dbReference type="ARBA" id="ARBA00023242"/>
    </source>
</evidence>
<protein>
    <recommendedName>
        <fullName evidence="9">Dof zinc finger protein</fullName>
    </recommendedName>
</protein>
<evidence type="ECO:0000256" key="1">
    <source>
        <dbReference type="ARBA" id="ARBA00022723"/>
    </source>
</evidence>